<reference evidence="2" key="1">
    <citation type="journal article" date="2020" name="Stud. Mycol.">
        <title>101 Dothideomycetes genomes: a test case for predicting lifestyles and emergence of pathogens.</title>
        <authorList>
            <person name="Haridas S."/>
            <person name="Albert R."/>
            <person name="Binder M."/>
            <person name="Bloem J."/>
            <person name="Labutti K."/>
            <person name="Salamov A."/>
            <person name="Andreopoulos B."/>
            <person name="Baker S."/>
            <person name="Barry K."/>
            <person name="Bills G."/>
            <person name="Bluhm B."/>
            <person name="Cannon C."/>
            <person name="Castanera R."/>
            <person name="Culley D."/>
            <person name="Daum C."/>
            <person name="Ezra D."/>
            <person name="Gonzalez J."/>
            <person name="Henrissat B."/>
            <person name="Kuo A."/>
            <person name="Liang C."/>
            <person name="Lipzen A."/>
            <person name="Lutzoni F."/>
            <person name="Magnuson J."/>
            <person name="Mondo S."/>
            <person name="Nolan M."/>
            <person name="Ohm R."/>
            <person name="Pangilinan J."/>
            <person name="Park H.-J."/>
            <person name="Ramirez L."/>
            <person name="Alfaro M."/>
            <person name="Sun H."/>
            <person name="Tritt A."/>
            <person name="Yoshinaga Y."/>
            <person name="Zwiers L.-H."/>
            <person name="Turgeon B."/>
            <person name="Goodwin S."/>
            <person name="Spatafora J."/>
            <person name="Crous P."/>
            <person name="Grigoriev I."/>
        </authorList>
    </citation>
    <scope>NUCLEOTIDE SEQUENCE</scope>
    <source>
        <strain evidence="2">CBS 122368</strain>
    </source>
</reference>
<sequence>MSAIPDECPPGGFGSDECNPDTGPACPSGKACVEIVQMFCGAQFRCVDYAGCQAPITPVTFISTVIGSTPVSNPTPYTVPPESSSTITTPSESSSTAEPLATAGSWSFVVQDSLFWKFPDTLYAENPAWLLKDSNGDVTINTACITNSEFDLTEDRVPFVAGAELEFTFGQDLPTLEDICCLDVWGSPGCAGPHMQWCRQQLLNPGGTASFDVLSWKVSNCNSLYTG</sequence>
<evidence type="ECO:0000313" key="3">
    <source>
        <dbReference type="Proteomes" id="UP000800094"/>
    </source>
</evidence>
<feature type="region of interest" description="Disordered" evidence="1">
    <location>
        <begin position="72"/>
        <end position="98"/>
    </location>
</feature>
<feature type="compositionally biased region" description="Low complexity" evidence="1">
    <location>
        <begin position="80"/>
        <end position="98"/>
    </location>
</feature>
<dbReference type="AlphaFoldDB" id="A0A6A6IQ03"/>
<dbReference type="Proteomes" id="UP000800094">
    <property type="component" value="Unassembled WGS sequence"/>
</dbReference>
<proteinExistence type="predicted"/>
<evidence type="ECO:0000256" key="1">
    <source>
        <dbReference type="SAM" id="MobiDB-lite"/>
    </source>
</evidence>
<dbReference type="GeneID" id="54579956"/>
<name>A0A6A6IQ03_9PLEO</name>
<dbReference type="EMBL" id="ML987192">
    <property type="protein sequence ID" value="KAF2251670.1"/>
    <property type="molecule type" value="Genomic_DNA"/>
</dbReference>
<protein>
    <submittedName>
        <fullName evidence="2">Uncharacterized protein</fullName>
    </submittedName>
</protein>
<evidence type="ECO:0000313" key="2">
    <source>
        <dbReference type="EMBL" id="KAF2251670.1"/>
    </source>
</evidence>
<keyword evidence="3" id="KW-1185">Reference proteome</keyword>
<gene>
    <name evidence="2" type="ORF">BU26DRAFT_502294</name>
</gene>
<organism evidence="2 3">
    <name type="scientific">Trematosphaeria pertusa</name>
    <dbReference type="NCBI Taxonomy" id="390896"/>
    <lineage>
        <taxon>Eukaryota</taxon>
        <taxon>Fungi</taxon>
        <taxon>Dikarya</taxon>
        <taxon>Ascomycota</taxon>
        <taxon>Pezizomycotina</taxon>
        <taxon>Dothideomycetes</taxon>
        <taxon>Pleosporomycetidae</taxon>
        <taxon>Pleosporales</taxon>
        <taxon>Massarineae</taxon>
        <taxon>Trematosphaeriaceae</taxon>
        <taxon>Trematosphaeria</taxon>
    </lineage>
</organism>
<dbReference type="RefSeq" id="XP_033686674.1">
    <property type="nucleotide sequence ID" value="XM_033826626.1"/>
</dbReference>
<accession>A0A6A6IQ03</accession>